<protein>
    <recommendedName>
        <fullName evidence="4">tRNA pseudouridine synthase A</fullName>
        <ecNumber evidence="4">5.4.99.12</ecNumber>
    </recommendedName>
    <alternativeName>
        <fullName evidence="4">tRNA pseudouridine(38-40) synthase</fullName>
    </alternativeName>
    <alternativeName>
        <fullName evidence="4">tRNA pseudouridylate synthase I</fullName>
    </alternativeName>
    <alternativeName>
        <fullName evidence="4">tRNA-uridine isomerase I</fullName>
    </alternativeName>
</protein>
<dbReference type="InterPro" id="IPR020103">
    <property type="entry name" value="PsdUridine_synth_cat_dom_sf"/>
</dbReference>
<feature type="domain" description="Pseudouridine synthase I TruA alpha/beta" evidence="6">
    <location>
        <begin position="129"/>
        <end position="227"/>
    </location>
</feature>
<dbReference type="InterPro" id="IPR020095">
    <property type="entry name" value="PsdUridine_synth_TruA_C"/>
</dbReference>
<dbReference type="InterPro" id="IPR020097">
    <property type="entry name" value="PsdUridine_synth_TruA_a/b_dom"/>
</dbReference>
<comment type="caution">
    <text evidence="7">The sequence shown here is derived from an EMBL/GenBank/DDBJ whole genome shotgun (WGS) entry which is preliminary data.</text>
</comment>
<accession>A0ABU2FDN1</accession>
<evidence type="ECO:0000256" key="2">
    <source>
        <dbReference type="ARBA" id="ARBA00022694"/>
    </source>
</evidence>
<dbReference type="NCBIfam" id="NF000622">
    <property type="entry name" value="PRK00021.3-3"/>
    <property type="match status" value="1"/>
</dbReference>
<dbReference type="PIRSF" id="PIRSF001430">
    <property type="entry name" value="tRNA_psdUrid_synth"/>
    <property type="match status" value="1"/>
</dbReference>
<evidence type="ECO:0000256" key="4">
    <source>
        <dbReference type="HAMAP-Rule" id="MF_00171"/>
    </source>
</evidence>
<comment type="catalytic activity">
    <reaction evidence="4 5">
        <text>uridine(38/39/40) in tRNA = pseudouridine(38/39/40) in tRNA</text>
        <dbReference type="Rhea" id="RHEA:22376"/>
        <dbReference type="Rhea" id="RHEA-COMP:10085"/>
        <dbReference type="Rhea" id="RHEA-COMP:10087"/>
        <dbReference type="ChEBI" id="CHEBI:65314"/>
        <dbReference type="ChEBI" id="CHEBI:65315"/>
        <dbReference type="EC" id="5.4.99.12"/>
    </reaction>
</comment>
<comment type="caution">
    <text evidence="4">Lacks conserved residue(s) required for the propagation of feature annotation.</text>
</comment>
<dbReference type="GO" id="GO:0160147">
    <property type="term" value="F:tRNA pseudouridine(38-40) synthase activity"/>
    <property type="evidence" value="ECO:0007669"/>
    <property type="project" value="UniProtKB-EC"/>
</dbReference>
<name>A0ABU2FDN1_9EURY</name>
<dbReference type="EMBL" id="JAMQON010000002">
    <property type="protein sequence ID" value="MDS0259821.1"/>
    <property type="molecule type" value="Genomic_DNA"/>
</dbReference>
<gene>
    <name evidence="4 7" type="primary">truA</name>
    <name evidence="7" type="ORF">NDI56_10500</name>
</gene>
<evidence type="ECO:0000256" key="1">
    <source>
        <dbReference type="ARBA" id="ARBA00009375"/>
    </source>
</evidence>
<proteinExistence type="inferred from homology"/>
<dbReference type="Gene3D" id="3.30.70.580">
    <property type="entry name" value="Pseudouridine synthase I, catalytic domain, N-terminal subdomain"/>
    <property type="match status" value="1"/>
</dbReference>
<dbReference type="Pfam" id="PF01416">
    <property type="entry name" value="PseudoU_synth_1"/>
    <property type="match status" value="1"/>
</dbReference>
<evidence type="ECO:0000313" key="7">
    <source>
        <dbReference type="EMBL" id="MDS0259821.1"/>
    </source>
</evidence>
<keyword evidence="3 4" id="KW-0413">Isomerase</keyword>
<feature type="active site" description="Nucleophile" evidence="4">
    <location>
        <position position="55"/>
    </location>
</feature>
<evidence type="ECO:0000256" key="5">
    <source>
        <dbReference type="RuleBase" id="RU003792"/>
    </source>
</evidence>
<dbReference type="SUPFAM" id="SSF55120">
    <property type="entry name" value="Pseudouridine synthase"/>
    <property type="match status" value="1"/>
</dbReference>
<reference evidence="7 8" key="1">
    <citation type="submission" date="2022-06" db="EMBL/GenBank/DDBJ databases">
        <title>Haloarcula sp. a new haloarchaeum isolate from saline soil.</title>
        <authorList>
            <person name="Strakova D."/>
            <person name="Galisteo C."/>
            <person name="Sanchez-Porro C."/>
            <person name="Ventosa A."/>
        </authorList>
    </citation>
    <scope>NUCLEOTIDE SEQUENCE [LARGE SCALE GENOMIC DNA]</scope>
    <source>
        <strain evidence="7 8">S1CR25-12</strain>
    </source>
</reference>
<comment type="similarity">
    <text evidence="1 4 5">Belongs to the tRNA pseudouridine synthase TruA family.</text>
</comment>
<dbReference type="Gene3D" id="3.30.70.660">
    <property type="entry name" value="Pseudouridine synthase I, catalytic domain, C-terminal subdomain"/>
    <property type="match status" value="1"/>
</dbReference>
<dbReference type="RefSeq" id="WP_310919475.1">
    <property type="nucleotide sequence ID" value="NZ_JAMQON010000002.1"/>
</dbReference>
<sequence length="267" mass="28782">MRAYRVAYDGRPYSGFQRQPDVSTVEGALLAGLARLGVCARDGVPEGYAAAGRTDAGVSALAQTVAFEAPDWLTPAAFNSELPADVRVWASAAVDDDFHATHDARERRYTYFLYAPDADDDLAAEALGALCGRHDYHNLTPDDDDGTVRELAGELDREGDALVVQLRAGGFCRQLVRRVVGLLDEILRGVSPRSKVDRVFSADPLPGPEGVAPAPAYPLVLTGVDYPGVAFRTDDEAVESARSVFEDLRVERRTAARVAECVASELE</sequence>
<organism evidence="7 8">
    <name type="scientific">Haloarcula saliterrae</name>
    <dbReference type="NCBI Taxonomy" id="2950534"/>
    <lineage>
        <taxon>Archaea</taxon>
        <taxon>Methanobacteriati</taxon>
        <taxon>Methanobacteriota</taxon>
        <taxon>Stenosarchaea group</taxon>
        <taxon>Halobacteria</taxon>
        <taxon>Halobacteriales</taxon>
        <taxon>Haloarculaceae</taxon>
        <taxon>Haloarcula</taxon>
    </lineage>
</organism>
<dbReference type="PANTHER" id="PTHR11142">
    <property type="entry name" value="PSEUDOURIDYLATE SYNTHASE"/>
    <property type="match status" value="1"/>
</dbReference>
<keyword evidence="2 4" id="KW-0819">tRNA processing</keyword>
<evidence type="ECO:0000259" key="6">
    <source>
        <dbReference type="Pfam" id="PF01416"/>
    </source>
</evidence>
<comment type="function">
    <text evidence="4">Formation of pseudouridine at positions 38, 39 and 40 in the anticodon stem and loop of transfer RNAs.</text>
</comment>
<dbReference type="Proteomes" id="UP001259659">
    <property type="component" value="Unassembled WGS sequence"/>
</dbReference>
<dbReference type="InterPro" id="IPR001406">
    <property type="entry name" value="PsdUridine_synth_TruA"/>
</dbReference>
<evidence type="ECO:0000313" key="8">
    <source>
        <dbReference type="Proteomes" id="UP001259659"/>
    </source>
</evidence>
<dbReference type="PANTHER" id="PTHR11142:SF0">
    <property type="entry name" value="TRNA PSEUDOURIDINE SYNTHASE-LIKE 1"/>
    <property type="match status" value="1"/>
</dbReference>
<evidence type="ECO:0000256" key="3">
    <source>
        <dbReference type="ARBA" id="ARBA00023235"/>
    </source>
</evidence>
<keyword evidence="8" id="KW-1185">Reference proteome</keyword>
<dbReference type="HAMAP" id="MF_00171">
    <property type="entry name" value="TruA"/>
    <property type="match status" value="1"/>
</dbReference>
<feature type="binding site" evidence="4">
    <location>
        <position position="109"/>
    </location>
    <ligand>
        <name>substrate</name>
    </ligand>
</feature>
<dbReference type="InterPro" id="IPR020094">
    <property type="entry name" value="TruA/RsuA/RluB/E/F_N"/>
</dbReference>
<dbReference type="EC" id="5.4.99.12" evidence="4"/>